<protein>
    <submittedName>
        <fullName evidence="5">Putative dienelactone hydrolase family protein</fullName>
    </submittedName>
</protein>
<evidence type="ECO:0000256" key="3">
    <source>
        <dbReference type="SAM" id="MobiDB-lite"/>
    </source>
</evidence>
<dbReference type="EMBL" id="EF667001">
    <property type="protein sequence ID" value="ABR92334.1"/>
    <property type="molecule type" value="mRNA"/>
</dbReference>
<name>A6ZI65_SALMI</name>
<dbReference type="InterPro" id="IPR029058">
    <property type="entry name" value="AB_hydrolase_fold"/>
</dbReference>
<evidence type="ECO:0000313" key="5">
    <source>
        <dbReference type="EMBL" id="ABR92334.1"/>
    </source>
</evidence>
<dbReference type="Gene3D" id="3.40.50.1820">
    <property type="entry name" value="alpha/beta hydrolase"/>
    <property type="match status" value="1"/>
</dbReference>
<feature type="domain" description="Dienelactone hydrolase" evidence="4">
    <location>
        <begin position="29"/>
        <end position="235"/>
    </location>
</feature>
<dbReference type="SMR" id="A6ZI65"/>
<dbReference type="PANTHER" id="PTHR17630:SF97">
    <property type="entry name" value="ENDO-1,31,4-BETA-D-GLUCANASE-LIKE"/>
    <property type="match status" value="1"/>
</dbReference>
<dbReference type="AlphaFoldDB" id="A6ZI65"/>
<dbReference type="GO" id="GO:0016787">
    <property type="term" value="F:hydrolase activity"/>
    <property type="evidence" value="ECO:0007669"/>
    <property type="project" value="UniProtKB-KW"/>
</dbReference>
<dbReference type="PANTHER" id="PTHR17630">
    <property type="entry name" value="DIENELACTONE HYDROLASE"/>
    <property type="match status" value="1"/>
</dbReference>
<proteinExistence type="evidence at transcript level"/>
<evidence type="ECO:0000259" key="4">
    <source>
        <dbReference type="Pfam" id="PF01738"/>
    </source>
</evidence>
<dbReference type="GO" id="GO:0005737">
    <property type="term" value="C:cytoplasm"/>
    <property type="evidence" value="ECO:0007669"/>
    <property type="project" value="UniProtKB-SubCell"/>
</dbReference>
<accession>A6ZI65</accession>
<evidence type="ECO:0000256" key="2">
    <source>
        <dbReference type="ARBA" id="ARBA00022490"/>
    </source>
</evidence>
<dbReference type="Pfam" id="PF01738">
    <property type="entry name" value="DLH"/>
    <property type="match status" value="1"/>
</dbReference>
<dbReference type="SUPFAM" id="SSF53474">
    <property type="entry name" value="alpha/beta-Hydrolases"/>
    <property type="match status" value="1"/>
</dbReference>
<organism evidence="5">
    <name type="scientific">Salvia miltiorrhiza</name>
    <name type="common">Chinese sage</name>
    <dbReference type="NCBI Taxonomy" id="226208"/>
    <lineage>
        <taxon>Eukaryota</taxon>
        <taxon>Viridiplantae</taxon>
        <taxon>Streptophyta</taxon>
        <taxon>Embryophyta</taxon>
        <taxon>Tracheophyta</taxon>
        <taxon>Spermatophyta</taxon>
        <taxon>Magnoliopsida</taxon>
        <taxon>eudicotyledons</taxon>
        <taxon>Gunneridae</taxon>
        <taxon>Pentapetalae</taxon>
        <taxon>asterids</taxon>
        <taxon>lamiids</taxon>
        <taxon>Lamiales</taxon>
        <taxon>Lamiaceae</taxon>
        <taxon>Nepetoideae</taxon>
        <taxon>Mentheae</taxon>
        <taxon>Salviinae</taxon>
        <taxon>Salvia</taxon>
        <taxon>Salvia incertae sedis</taxon>
    </lineage>
</organism>
<keyword evidence="5" id="KW-0378">Hydrolase</keyword>
<comment type="subcellular location">
    <subcellularLocation>
        <location evidence="1">Cytoplasm</location>
    </subcellularLocation>
</comment>
<sequence length="237" mass="25368">MAGAQCCENPPTLSSGSGSGKVEEIGGISSYVSGPADSKAAIILISDVFGYEAPNLRKLADKVGAAGFSAVVPDFFRGDPYVPDQKPITDWLKDHGPDQGFEDAKPIIEALKSKGITKIGAVGFCWGAKVVVELSKYPYVQAGVLIHPSLVSVEDIQGVKVPISILGAETDHISPPELVKQFEAALNAKPEVDSFVKIFARCSHGWSVRYKDEDEGAVKSAGEAHKDMLDWFIKHLK</sequence>
<dbReference type="InterPro" id="IPR002925">
    <property type="entry name" value="Dienelactn_hydro"/>
</dbReference>
<reference evidence="5" key="1">
    <citation type="submission" date="2007-06" db="EMBL/GenBank/DDBJ databases">
        <authorList>
            <person name="Cui G.H."/>
            <person name="Yuan Y."/>
            <person name="Gao W."/>
            <person name="Wang X.Y."/>
            <person name="Huang L.Q."/>
        </authorList>
    </citation>
    <scope>NUCLEOTIDE SEQUENCE</scope>
</reference>
<evidence type="ECO:0000256" key="1">
    <source>
        <dbReference type="ARBA" id="ARBA00004496"/>
    </source>
</evidence>
<feature type="region of interest" description="Disordered" evidence="3">
    <location>
        <begin position="1"/>
        <end position="20"/>
    </location>
</feature>
<dbReference type="FunFam" id="3.40.50.1820:FF:000178">
    <property type="entry name" value="Carboxymethylenebutenolidase homolog"/>
    <property type="match status" value="1"/>
</dbReference>
<keyword evidence="2" id="KW-0963">Cytoplasm</keyword>